<protein>
    <submittedName>
        <fullName evidence="2">Uncharacterized protein</fullName>
    </submittedName>
</protein>
<feature type="transmembrane region" description="Helical" evidence="1">
    <location>
        <begin position="34"/>
        <end position="54"/>
    </location>
</feature>
<feature type="transmembrane region" description="Helical" evidence="1">
    <location>
        <begin position="294"/>
        <end position="317"/>
    </location>
</feature>
<keyword evidence="1" id="KW-0812">Transmembrane</keyword>
<gene>
    <name evidence="2" type="ORF">PVAG01_06333</name>
</gene>
<dbReference type="EMBL" id="JBFCZG010000005">
    <property type="protein sequence ID" value="KAL3422177.1"/>
    <property type="molecule type" value="Genomic_DNA"/>
</dbReference>
<name>A0ABR4PFR6_9HELO</name>
<feature type="transmembrane region" description="Helical" evidence="1">
    <location>
        <begin position="194"/>
        <end position="217"/>
    </location>
</feature>
<evidence type="ECO:0000313" key="3">
    <source>
        <dbReference type="Proteomes" id="UP001629113"/>
    </source>
</evidence>
<sequence length="331" mass="36269">MSGYKIDGISRVCLLFFPHSNHFTLPLVSQAVSLSLPFSGVSHFIPSLSFLLVIKCRFTVTSFSSQFVLFPILWRGNCYFDANHLSNYPLPCTSLGHLFYSHFLDGNFIYCSVDPCKNHFGLLRSSSPLHISISSNHLSFIYTFIIMQGPAYGALGATFTVVRAMQACSLIAIIGMTANFIGEMVSAEQSPPKVLIGTLSVTCISVLYCAITYILYFDSLLPFLVNTILDSLLLIAVIVVAVTVGKPLSYLDCAALPSKGTTSSFIASVGANMSKINYWVWAGASKTTCYEMKAVWGLSIALCILFSFSAVTSACLWRRQQVFVAKKMEGF</sequence>
<keyword evidence="1" id="KW-1133">Transmembrane helix</keyword>
<feature type="transmembrane region" description="Helical" evidence="1">
    <location>
        <begin position="223"/>
        <end position="244"/>
    </location>
</feature>
<proteinExistence type="predicted"/>
<comment type="caution">
    <text evidence="2">The sequence shown here is derived from an EMBL/GenBank/DDBJ whole genome shotgun (WGS) entry which is preliminary data.</text>
</comment>
<organism evidence="2 3">
    <name type="scientific">Phlyctema vagabunda</name>
    <dbReference type="NCBI Taxonomy" id="108571"/>
    <lineage>
        <taxon>Eukaryota</taxon>
        <taxon>Fungi</taxon>
        <taxon>Dikarya</taxon>
        <taxon>Ascomycota</taxon>
        <taxon>Pezizomycotina</taxon>
        <taxon>Leotiomycetes</taxon>
        <taxon>Helotiales</taxon>
        <taxon>Dermateaceae</taxon>
        <taxon>Phlyctema</taxon>
    </lineage>
</organism>
<keyword evidence="1" id="KW-0472">Membrane</keyword>
<evidence type="ECO:0000313" key="2">
    <source>
        <dbReference type="EMBL" id="KAL3422177.1"/>
    </source>
</evidence>
<evidence type="ECO:0000256" key="1">
    <source>
        <dbReference type="SAM" id="Phobius"/>
    </source>
</evidence>
<keyword evidence="3" id="KW-1185">Reference proteome</keyword>
<dbReference type="Proteomes" id="UP001629113">
    <property type="component" value="Unassembled WGS sequence"/>
</dbReference>
<reference evidence="2 3" key="1">
    <citation type="submission" date="2024-06" db="EMBL/GenBank/DDBJ databases">
        <title>Complete genome of Phlyctema vagabunda strain 19-DSS-EL-015.</title>
        <authorList>
            <person name="Fiorenzani C."/>
        </authorList>
    </citation>
    <scope>NUCLEOTIDE SEQUENCE [LARGE SCALE GENOMIC DNA]</scope>
    <source>
        <strain evidence="2 3">19-DSS-EL-015</strain>
    </source>
</reference>
<accession>A0ABR4PFR6</accession>